<organism evidence="2 5">
    <name type="scientific">Pseudomonas delhiensis</name>
    <dbReference type="NCBI Taxonomy" id="366289"/>
    <lineage>
        <taxon>Bacteria</taxon>
        <taxon>Pseudomonadati</taxon>
        <taxon>Pseudomonadota</taxon>
        <taxon>Gammaproteobacteria</taxon>
        <taxon>Pseudomonadales</taxon>
        <taxon>Pseudomonadaceae</taxon>
        <taxon>Pseudomonas</taxon>
    </lineage>
</organism>
<gene>
    <name evidence="2" type="ORF">SAMN05216189_1001150</name>
    <name evidence="3" type="ORF">SAMN06295949_11226</name>
</gene>
<evidence type="ECO:0000313" key="2">
    <source>
        <dbReference type="EMBL" id="SDH97680.1"/>
    </source>
</evidence>
<dbReference type="RefSeq" id="WP_089391773.1">
    <property type="nucleotide sequence ID" value="NZ_FNEC01000001.1"/>
</dbReference>
<keyword evidence="4" id="KW-1185">Reference proteome</keyword>
<proteinExistence type="predicted"/>
<reference evidence="2 5" key="1">
    <citation type="submission" date="2016-10" db="EMBL/GenBank/DDBJ databases">
        <authorList>
            <person name="de Groot N.N."/>
        </authorList>
    </citation>
    <scope>NUCLEOTIDE SEQUENCE [LARGE SCALE GENOMIC DNA]</scope>
    <source>
        <strain evidence="2 5">CCM 7361</strain>
    </source>
</reference>
<accession>A0A239JCM4</accession>
<feature type="region of interest" description="Disordered" evidence="1">
    <location>
        <begin position="1"/>
        <end position="26"/>
    </location>
</feature>
<name>A0A239JCM4_9PSED</name>
<dbReference type="Proteomes" id="UP000198309">
    <property type="component" value="Unassembled WGS sequence"/>
</dbReference>
<protein>
    <submittedName>
        <fullName evidence="2">Uncharacterized protein</fullName>
    </submittedName>
</protein>
<evidence type="ECO:0000313" key="5">
    <source>
        <dbReference type="Proteomes" id="UP000199693"/>
    </source>
</evidence>
<dbReference type="EMBL" id="FNEC01000001">
    <property type="protein sequence ID" value="SDH97680.1"/>
    <property type="molecule type" value="Genomic_DNA"/>
</dbReference>
<dbReference type="EMBL" id="FZPC01000012">
    <property type="protein sequence ID" value="SNT02414.1"/>
    <property type="molecule type" value="Genomic_DNA"/>
</dbReference>
<evidence type="ECO:0000313" key="3">
    <source>
        <dbReference type="EMBL" id="SNT02414.1"/>
    </source>
</evidence>
<evidence type="ECO:0000313" key="4">
    <source>
        <dbReference type="Proteomes" id="UP000198309"/>
    </source>
</evidence>
<evidence type="ECO:0000256" key="1">
    <source>
        <dbReference type="SAM" id="MobiDB-lite"/>
    </source>
</evidence>
<sequence>MSLAAEYLPSPSPALPPAAASLPRERPRDEPQSLVLAVELGLLAQRWRRRWPELRLSLPRGGTWPLHSWPQALHEALDEVLDTAVEWQQDAAIVLEPRLERGLLRLDLGGTDAQARRWLPRALRAAQRLAAWQGGRLLWRAGGARWKVRLSLPLSPARR</sequence>
<reference evidence="3 4" key="2">
    <citation type="submission" date="2017-06" db="EMBL/GenBank/DDBJ databases">
        <authorList>
            <person name="Varghese N."/>
            <person name="Submissions S."/>
        </authorList>
    </citation>
    <scope>NUCLEOTIDE SEQUENCE [LARGE SCALE GENOMIC DNA]</scope>
    <source>
        <strain evidence="3 4">RLD-1</strain>
    </source>
</reference>
<dbReference type="Proteomes" id="UP000199693">
    <property type="component" value="Unassembled WGS sequence"/>
</dbReference>
<dbReference type="AlphaFoldDB" id="A0A239JCM4"/>